<protein>
    <submittedName>
        <fullName evidence="1">Uncharacterized protein</fullName>
    </submittedName>
</protein>
<organism evidence="1 2">
    <name type="scientific">Otariodibacter oris</name>
    <dbReference type="NCBI Taxonomy" id="1032623"/>
    <lineage>
        <taxon>Bacteria</taxon>
        <taxon>Pseudomonadati</taxon>
        <taxon>Pseudomonadota</taxon>
        <taxon>Gammaproteobacteria</taxon>
        <taxon>Pasteurellales</taxon>
        <taxon>Pasteurellaceae</taxon>
        <taxon>Otariodibacter</taxon>
    </lineage>
</organism>
<dbReference type="EMBL" id="RBJC01000004">
    <property type="protein sequence ID" value="RKR77154.1"/>
    <property type="molecule type" value="Genomic_DNA"/>
</dbReference>
<reference evidence="1 2" key="1">
    <citation type="submission" date="2018-10" db="EMBL/GenBank/DDBJ databases">
        <title>Genomic Encyclopedia of Type Strains, Phase IV (KMG-IV): sequencing the most valuable type-strain genomes for metagenomic binning, comparative biology and taxonomic classification.</title>
        <authorList>
            <person name="Goeker M."/>
        </authorList>
    </citation>
    <scope>NUCLEOTIDE SEQUENCE [LARGE SCALE GENOMIC DNA]</scope>
    <source>
        <strain evidence="1 2">DSM 23800</strain>
    </source>
</reference>
<comment type="caution">
    <text evidence="1">The sequence shown here is derived from an EMBL/GenBank/DDBJ whole genome shotgun (WGS) entry which is preliminary data.</text>
</comment>
<evidence type="ECO:0000313" key="1">
    <source>
        <dbReference type="EMBL" id="RKR77154.1"/>
    </source>
</evidence>
<dbReference type="OrthoDB" id="5676440at2"/>
<gene>
    <name evidence="1" type="ORF">DES31_0479</name>
</gene>
<dbReference type="RefSeq" id="WP_121121610.1">
    <property type="nucleotide sequence ID" value="NZ_CP016604.1"/>
</dbReference>
<keyword evidence="2" id="KW-1185">Reference proteome</keyword>
<name>A0A420XIF4_9PAST</name>
<dbReference type="Proteomes" id="UP000280099">
    <property type="component" value="Unassembled WGS sequence"/>
</dbReference>
<proteinExistence type="predicted"/>
<sequence>MGEQWLKQSLASGVSMLLLLRLKNAPPEDAIQPTLEAWFRVITYKKTWDKELDRARFESAFMYLAQNCDKFPSPKQLLEAMPKREFKELPPPEITPEQQQKFAEGWRKLKEQLRGTYQCINQENS</sequence>
<dbReference type="AlphaFoldDB" id="A0A420XIF4"/>
<accession>A0A420XIF4</accession>
<evidence type="ECO:0000313" key="2">
    <source>
        <dbReference type="Proteomes" id="UP000280099"/>
    </source>
</evidence>